<dbReference type="GO" id="GO:0009099">
    <property type="term" value="P:L-valine biosynthetic process"/>
    <property type="evidence" value="ECO:0007669"/>
    <property type="project" value="UniProtKB-UniRule"/>
</dbReference>
<dbReference type="PROSITE" id="PS51671">
    <property type="entry name" value="ACT"/>
    <property type="match status" value="1"/>
</dbReference>
<dbReference type="UniPathway" id="UPA00047">
    <property type="reaction ID" value="UER00055"/>
</dbReference>
<comment type="similarity">
    <text evidence="3">Belongs to the acetolactate synthase small subunit family.</text>
</comment>
<comment type="subunit">
    <text evidence="1 3">Dimer of large and small chains.</text>
</comment>
<dbReference type="OrthoDB" id="9787365at2"/>
<dbReference type="InterPro" id="IPR004789">
    <property type="entry name" value="Acetalactate_synth_ssu"/>
</dbReference>
<name>A0A1I3SY56_9BACL</name>
<keyword evidence="3" id="KW-0808">Transferase</keyword>
<protein>
    <recommendedName>
        <fullName evidence="3">Acetolactate synthase small subunit</fullName>
        <shortName evidence="3">AHAS</shortName>
        <shortName evidence="3">ALS</shortName>
        <ecNumber evidence="3">2.2.1.6</ecNumber>
    </recommendedName>
    <alternativeName>
        <fullName evidence="3">Acetohydroxy-acid synthase small subunit</fullName>
    </alternativeName>
</protein>
<dbReference type="Pfam" id="PF22629">
    <property type="entry name" value="ACT_AHAS_ss"/>
    <property type="match status" value="1"/>
</dbReference>
<dbReference type="GO" id="GO:1990610">
    <property type="term" value="F:acetolactate synthase regulator activity"/>
    <property type="evidence" value="ECO:0007669"/>
    <property type="project" value="UniProtKB-UniRule"/>
</dbReference>
<dbReference type="InterPro" id="IPR054480">
    <property type="entry name" value="AHAS_small-like_ACT"/>
</dbReference>
<organism evidence="5 6">
    <name type="scientific">Thermoflavimicrobium dichotomicum</name>
    <dbReference type="NCBI Taxonomy" id="46223"/>
    <lineage>
        <taxon>Bacteria</taxon>
        <taxon>Bacillati</taxon>
        <taxon>Bacillota</taxon>
        <taxon>Bacilli</taxon>
        <taxon>Bacillales</taxon>
        <taxon>Thermoactinomycetaceae</taxon>
        <taxon>Thermoflavimicrobium</taxon>
    </lineage>
</organism>
<comment type="function">
    <text evidence="3">Catalyzes the conversion of 2 pyruvate molecules into acetolactate in the first common step of the biosynthetic pathway of the branched-amino acids such as leucine, isoleucine, and valine.</text>
</comment>
<keyword evidence="3" id="KW-0028">Amino-acid biosynthesis</keyword>
<evidence type="ECO:0000256" key="1">
    <source>
        <dbReference type="ARBA" id="ARBA00011744"/>
    </source>
</evidence>
<feature type="domain" description="ACT" evidence="4">
    <location>
        <begin position="4"/>
        <end position="76"/>
    </location>
</feature>
<dbReference type="SUPFAM" id="SSF55021">
    <property type="entry name" value="ACT-like"/>
    <property type="match status" value="1"/>
</dbReference>
<dbReference type="AlphaFoldDB" id="A0A1I3SY56"/>
<comment type="pathway">
    <text evidence="3">Amino-acid biosynthesis; L-isoleucine biosynthesis; L-isoleucine from 2-oxobutanoate: step 1/4.</text>
</comment>
<dbReference type="Gene3D" id="3.30.70.260">
    <property type="match status" value="1"/>
</dbReference>
<evidence type="ECO:0000256" key="3">
    <source>
        <dbReference type="RuleBase" id="RU368092"/>
    </source>
</evidence>
<accession>A0A1I3SY56</accession>
<evidence type="ECO:0000256" key="2">
    <source>
        <dbReference type="ARBA" id="ARBA00048670"/>
    </source>
</evidence>
<keyword evidence="3" id="KW-0100">Branched-chain amino acid biosynthesis</keyword>
<dbReference type="EC" id="2.2.1.6" evidence="3"/>
<evidence type="ECO:0000313" key="5">
    <source>
        <dbReference type="EMBL" id="SFJ63350.1"/>
    </source>
</evidence>
<dbReference type="UniPathway" id="UPA00049">
    <property type="reaction ID" value="UER00059"/>
</dbReference>
<dbReference type="RefSeq" id="WP_093230966.1">
    <property type="nucleotide sequence ID" value="NZ_FORR01000014.1"/>
</dbReference>
<keyword evidence="6" id="KW-1185">Reference proteome</keyword>
<sequence length="76" mass="8841">MRHTVELLMKNKTAALSRVLGLYTRRGMKIDHLTFDELEDQELSRMSITMECDPGSLENMVRLLNKQIDVLHVQKV</sequence>
<gene>
    <name evidence="5" type="ORF">SAMN05421852_11499</name>
</gene>
<dbReference type="EMBL" id="FORR01000014">
    <property type="protein sequence ID" value="SFJ63350.1"/>
    <property type="molecule type" value="Genomic_DNA"/>
</dbReference>
<comment type="pathway">
    <text evidence="3">Amino-acid biosynthesis; L-valine biosynthesis; L-valine from pyruvate: step 1/4.</text>
</comment>
<reference evidence="5 6" key="1">
    <citation type="submission" date="2016-10" db="EMBL/GenBank/DDBJ databases">
        <authorList>
            <person name="de Groot N.N."/>
        </authorList>
    </citation>
    <scope>NUCLEOTIDE SEQUENCE [LARGE SCALE GENOMIC DNA]</scope>
    <source>
        <strain evidence="5 6">DSM 44778</strain>
    </source>
</reference>
<dbReference type="NCBIfam" id="TIGR00119">
    <property type="entry name" value="acolac_sm"/>
    <property type="match status" value="1"/>
</dbReference>
<dbReference type="Proteomes" id="UP000199545">
    <property type="component" value="Unassembled WGS sequence"/>
</dbReference>
<dbReference type="GO" id="GO:0003984">
    <property type="term" value="F:acetolactate synthase activity"/>
    <property type="evidence" value="ECO:0007669"/>
    <property type="project" value="UniProtKB-UniRule"/>
</dbReference>
<proteinExistence type="inferred from homology"/>
<dbReference type="InterPro" id="IPR002912">
    <property type="entry name" value="ACT_dom"/>
</dbReference>
<evidence type="ECO:0000313" key="6">
    <source>
        <dbReference type="Proteomes" id="UP000199545"/>
    </source>
</evidence>
<evidence type="ECO:0000259" key="4">
    <source>
        <dbReference type="PROSITE" id="PS51671"/>
    </source>
</evidence>
<dbReference type="InterPro" id="IPR045865">
    <property type="entry name" value="ACT-like_dom_sf"/>
</dbReference>
<dbReference type="STRING" id="46223.SAMN05421852_11499"/>
<comment type="catalytic activity">
    <reaction evidence="2 3">
        <text>2 pyruvate + H(+) = (2S)-2-acetolactate + CO2</text>
        <dbReference type="Rhea" id="RHEA:25249"/>
        <dbReference type="ChEBI" id="CHEBI:15361"/>
        <dbReference type="ChEBI" id="CHEBI:15378"/>
        <dbReference type="ChEBI" id="CHEBI:16526"/>
        <dbReference type="ChEBI" id="CHEBI:58476"/>
        <dbReference type="EC" id="2.2.1.6"/>
    </reaction>
</comment>
<dbReference type="GO" id="GO:0009097">
    <property type="term" value="P:isoleucine biosynthetic process"/>
    <property type="evidence" value="ECO:0007669"/>
    <property type="project" value="UniProtKB-UniRule"/>
</dbReference>